<reference evidence="4" key="1">
    <citation type="submission" date="2017-02" db="UniProtKB">
        <authorList>
            <consortium name="WormBaseParasite"/>
        </authorList>
    </citation>
    <scope>IDENTIFICATION</scope>
</reference>
<dbReference type="WBParaSite" id="MCOS_0000033701-mRNA-1">
    <property type="protein sequence ID" value="MCOS_0000033701-mRNA-1"/>
    <property type="gene ID" value="MCOS_0000033701"/>
</dbReference>
<organism evidence="4">
    <name type="scientific">Mesocestoides corti</name>
    <name type="common">Flatworm</name>
    <dbReference type="NCBI Taxonomy" id="53468"/>
    <lineage>
        <taxon>Eukaryota</taxon>
        <taxon>Metazoa</taxon>
        <taxon>Spiralia</taxon>
        <taxon>Lophotrochozoa</taxon>
        <taxon>Platyhelminthes</taxon>
        <taxon>Cestoda</taxon>
        <taxon>Eucestoda</taxon>
        <taxon>Cyclophyllidea</taxon>
        <taxon>Mesocestoididae</taxon>
        <taxon>Mesocestoides</taxon>
    </lineage>
</organism>
<feature type="compositionally biased region" description="Pro residues" evidence="1">
    <location>
        <begin position="59"/>
        <end position="76"/>
    </location>
</feature>
<dbReference type="AlphaFoldDB" id="A0A0R3U1S0"/>
<sequence length="275" mass="28206">MLQTLHMMHQPQTSTYDPAFRPLLQPSSGFGTLSANGGASQLTASGNAAAASSFYQPSARPPPPPDQPLPPLPPITPTSGMSCWTHRPSSTVNPYAASSAVSMISNGMNVGLGGGGAPMVASTHTGPKLGLTIGQLIIHSGAKITLENRCYHNLDGSMAEYASASLISGQTGYPMRPPSIHGGSGGLIFAPSPTGYPTAQPPTSQDVFLQSMLAATTNGNAATNAGVFPLMVSCSSGFGDGAMPPSLSVFPSHSMNGPFDTLKSIDTLPPHEDMR</sequence>
<proteinExistence type="predicted"/>
<keyword evidence="3" id="KW-1185">Reference proteome</keyword>
<dbReference type="EMBL" id="UXSR01000027">
    <property type="protein sequence ID" value="VDD74335.1"/>
    <property type="molecule type" value="Genomic_DNA"/>
</dbReference>
<gene>
    <name evidence="2" type="ORF">MCOS_LOCUS338</name>
</gene>
<evidence type="ECO:0000313" key="3">
    <source>
        <dbReference type="Proteomes" id="UP000267029"/>
    </source>
</evidence>
<name>A0A0R3U1S0_MESCO</name>
<protein>
    <submittedName>
        <fullName evidence="4">DAZ-associated protein 2</fullName>
    </submittedName>
</protein>
<reference evidence="2 3" key="2">
    <citation type="submission" date="2018-10" db="EMBL/GenBank/DDBJ databases">
        <authorList>
            <consortium name="Pathogen Informatics"/>
        </authorList>
    </citation>
    <scope>NUCLEOTIDE SEQUENCE [LARGE SCALE GENOMIC DNA]</scope>
</reference>
<dbReference type="OrthoDB" id="6071166at2759"/>
<accession>A0A0R3U1S0</accession>
<evidence type="ECO:0000313" key="2">
    <source>
        <dbReference type="EMBL" id="VDD74335.1"/>
    </source>
</evidence>
<dbReference type="Proteomes" id="UP000267029">
    <property type="component" value="Unassembled WGS sequence"/>
</dbReference>
<feature type="region of interest" description="Disordered" evidence="1">
    <location>
        <begin position="50"/>
        <end position="84"/>
    </location>
</feature>
<evidence type="ECO:0000313" key="4">
    <source>
        <dbReference type="WBParaSite" id="MCOS_0000033701-mRNA-1"/>
    </source>
</evidence>
<evidence type="ECO:0000256" key="1">
    <source>
        <dbReference type="SAM" id="MobiDB-lite"/>
    </source>
</evidence>